<dbReference type="Proteomes" id="UP000266177">
    <property type="component" value="Unassembled WGS sequence"/>
</dbReference>
<protein>
    <submittedName>
        <fullName evidence="2">Permease</fullName>
    </submittedName>
</protein>
<feature type="transmembrane region" description="Helical" evidence="1">
    <location>
        <begin position="59"/>
        <end position="76"/>
    </location>
</feature>
<feature type="transmembrane region" description="Helical" evidence="1">
    <location>
        <begin position="29"/>
        <end position="47"/>
    </location>
</feature>
<accession>A0A3A3G8T2</accession>
<proteinExistence type="predicted"/>
<reference evidence="2 3" key="1">
    <citation type="submission" date="2018-09" db="EMBL/GenBank/DDBJ databases">
        <title>Paenibacillus SK2017-BO5.</title>
        <authorList>
            <person name="Piskunova J.V."/>
            <person name="Dubiley S.A."/>
            <person name="Severinov K.V."/>
        </authorList>
    </citation>
    <scope>NUCLEOTIDE SEQUENCE [LARGE SCALE GENOMIC DNA]</scope>
    <source>
        <strain evidence="2 3">BO5</strain>
    </source>
</reference>
<keyword evidence="1" id="KW-0472">Membrane</keyword>
<evidence type="ECO:0000313" key="3">
    <source>
        <dbReference type="Proteomes" id="UP000266177"/>
    </source>
</evidence>
<evidence type="ECO:0000313" key="2">
    <source>
        <dbReference type="EMBL" id="RJG15837.1"/>
    </source>
</evidence>
<comment type="caution">
    <text evidence="2">The sequence shown here is derived from an EMBL/GenBank/DDBJ whole genome shotgun (WGS) entry which is preliminary data.</text>
</comment>
<dbReference type="AlphaFoldDB" id="A0A3A3G8T2"/>
<sequence length="125" mass="14012">MMFTPIGFAGYMIIGLALLSKTLGWITNSFLFAALIIAGFVCFGIVENRWGRRHWLVRYLDYMPLMVLVIAYVVAGSTVPQYVAIALLLPLGAASSFGAIRLARTKKYRTMPVIDEHKKEPPKFQ</sequence>
<name>A0A3A3G8T2_PANTH</name>
<organism evidence="2 3">
    <name type="scientific">Paenibacillus thiaminolyticus</name>
    <name type="common">Bacillus thiaminolyticus</name>
    <dbReference type="NCBI Taxonomy" id="49283"/>
    <lineage>
        <taxon>Bacteria</taxon>
        <taxon>Bacillati</taxon>
        <taxon>Bacillota</taxon>
        <taxon>Bacilli</taxon>
        <taxon>Bacillales</taxon>
        <taxon>Paenibacillaceae</taxon>
        <taxon>Paenibacillus</taxon>
    </lineage>
</organism>
<dbReference type="EMBL" id="QYZD01000064">
    <property type="protein sequence ID" value="RJG15837.1"/>
    <property type="molecule type" value="Genomic_DNA"/>
</dbReference>
<keyword evidence="1" id="KW-1133">Transmembrane helix</keyword>
<dbReference type="OrthoDB" id="2615110at2"/>
<dbReference type="RefSeq" id="WP_119796752.1">
    <property type="nucleotide sequence ID" value="NZ_CP160395.1"/>
</dbReference>
<gene>
    <name evidence="2" type="ORF">DQX05_29245</name>
</gene>
<keyword evidence="1" id="KW-0812">Transmembrane</keyword>
<evidence type="ECO:0000256" key="1">
    <source>
        <dbReference type="SAM" id="Phobius"/>
    </source>
</evidence>
<feature type="transmembrane region" description="Helical" evidence="1">
    <location>
        <begin position="82"/>
        <end position="103"/>
    </location>
</feature>